<name>A0ABP7CIT9_9ACTN</name>
<evidence type="ECO:0000313" key="8">
    <source>
        <dbReference type="EMBL" id="GAA3689330.1"/>
    </source>
</evidence>
<dbReference type="EMBL" id="BAAAYX010000001">
    <property type="protein sequence ID" value="GAA3689330.1"/>
    <property type="molecule type" value="Genomic_DNA"/>
</dbReference>
<dbReference type="CDD" id="cd01189">
    <property type="entry name" value="INT_ICEBs1_C_like"/>
    <property type="match status" value="1"/>
</dbReference>
<dbReference type="InterPro" id="IPR004107">
    <property type="entry name" value="Integrase_SAM-like_N"/>
</dbReference>
<dbReference type="InterPro" id="IPR010998">
    <property type="entry name" value="Integrase_recombinase_N"/>
</dbReference>
<dbReference type="RefSeq" id="WP_344810209.1">
    <property type="nucleotide sequence ID" value="NZ_BAAAYX010000001.1"/>
</dbReference>
<dbReference type="Proteomes" id="UP001500051">
    <property type="component" value="Unassembled WGS sequence"/>
</dbReference>
<feature type="region of interest" description="Disordered" evidence="5">
    <location>
        <begin position="25"/>
        <end position="47"/>
    </location>
</feature>
<keyword evidence="1" id="KW-0229">DNA integration</keyword>
<feature type="domain" description="Core-binding (CB)" evidence="7">
    <location>
        <begin position="71"/>
        <end position="154"/>
    </location>
</feature>
<dbReference type="Gene3D" id="1.10.443.10">
    <property type="entry name" value="Intergrase catalytic core"/>
    <property type="match status" value="1"/>
</dbReference>
<dbReference type="Pfam" id="PF00589">
    <property type="entry name" value="Phage_integrase"/>
    <property type="match status" value="1"/>
</dbReference>
<gene>
    <name evidence="8" type="ORF">GCM10022204_00010</name>
</gene>
<dbReference type="PROSITE" id="PS51900">
    <property type="entry name" value="CB"/>
    <property type="match status" value="1"/>
</dbReference>
<dbReference type="Gene3D" id="1.10.150.130">
    <property type="match status" value="1"/>
</dbReference>
<evidence type="ECO:0000256" key="4">
    <source>
        <dbReference type="PROSITE-ProRule" id="PRU01248"/>
    </source>
</evidence>
<dbReference type="PANTHER" id="PTHR30349">
    <property type="entry name" value="PHAGE INTEGRASE-RELATED"/>
    <property type="match status" value="1"/>
</dbReference>
<organism evidence="8 9">
    <name type="scientific">Microlunatus aurantiacus</name>
    <dbReference type="NCBI Taxonomy" id="446786"/>
    <lineage>
        <taxon>Bacteria</taxon>
        <taxon>Bacillati</taxon>
        <taxon>Actinomycetota</taxon>
        <taxon>Actinomycetes</taxon>
        <taxon>Propionibacteriales</taxon>
        <taxon>Propionibacteriaceae</taxon>
        <taxon>Microlunatus</taxon>
    </lineage>
</organism>
<dbReference type="PROSITE" id="PS51898">
    <property type="entry name" value="TYR_RECOMBINASE"/>
    <property type="match status" value="1"/>
</dbReference>
<dbReference type="InterPro" id="IPR011010">
    <property type="entry name" value="DNA_brk_join_enz"/>
</dbReference>
<keyword evidence="2 4" id="KW-0238">DNA-binding</keyword>
<evidence type="ECO:0000259" key="6">
    <source>
        <dbReference type="PROSITE" id="PS51898"/>
    </source>
</evidence>
<keyword evidence="9" id="KW-1185">Reference proteome</keyword>
<evidence type="ECO:0000259" key="7">
    <source>
        <dbReference type="PROSITE" id="PS51900"/>
    </source>
</evidence>
<evidence type="ECO:0000256" key="3">
    <source>
        <dbReference type="ARBA" id="ARBA00023172"/>
    </source>
</evidence>
<accession>A0ABP7CIT9</accession>
<dbReference type="InterPro" id="IPR050090">
    <property type="entry name" value="Tyrosine_recombinase_XerCD"/>
</dbReference>
<dbReference type="Pfam" id="PF14659">
    <property type="entry name" value="Phage_int_SAM_3"/>
    <property type="match status" value="1"/>
</dbReference>
<evidence type="ECO:0000313" key="9">
    <source>
        <dbReference type="Proteomes" id="UP001500051"/>
    </source>
</evidence>
<keyword evidence="3" id="KW-0233">DNA recombination</keyword>
<evidence type="ECO:0000256" key="2">
    <source>
        <dbReference type="ARBA" id="ARBA00023125"/>
    </source>
</evidence>
<proteinExistence type="predicted"/>
<evidence type="ECO:0000256" key="1">
    <source>
        <dbReference type="ARBA" id="ARBA00022908"/>
    </source>
</evidence>
<dbReference type="InterPro" id="IPR044068">
    <property type="entry name" value="CB"/>
</dbReference>
<dbReference type="SUPFAM" id="SSF56349">
    <property type="entry name" value="DNA breaking-rejoining enzymes"/>
    <property type="match status" value="1"/>
</dbReference>
<evidence type="ECO:0000256" key="5">
    <source>
        <dbReference type="SAM" id="MobiDB-lite"/>
    </source>
</evidence>
<dbReference type="InterPro" id="IPR002104">
    <property type="entry name" value="Integrase_catalytic"/>
</dbReference>
<comment type="caution">
    <text evidence="8">The sequence shown here is derived from an EMBL/GenBank/DDBJ whole genome shotgun (WGS) entry which is preliminary data.</text>
</comment>
<protein>
    <submittedName>
        <fullName evidence="8">Site-specific integrase</fullName>
    </submittedName>
</protein>
<dbReference type="PANTHER" id="PTHR30349:SF91">
    <property type="entry name" value="INTA PROTEIN"/>
    <property type="match status" value="1"/>
</dbReference>
<dbReference type="InterPro" id="IPR013762">
    <property type="entry name" value="Integrase-like_cat_sf"/>
</dbReference>
<feature type="compositionally biased region" description="Basic and acidic residues" evidence="5">
    <location>
        <begin position="28"/>
        <end position="47"/>
    </location>
</feature>
<feature type="domain" description="Tyr recombinase" evidence="6">
    <location>
        <begin position="175"/>
        <end position="393"/>
    </location>
</feature>
<sequence length="403" mass="45522">MTRPKRPNGESSVYFGADGRWHGRVTVGRRDDGSADRRHVKRKTEAAARRAVRELERQRDNGTTPAAGVRWTVETWLEHWLENIAAPSVRRSSYNAYRIAVRKHLIPNLGRQRLDRLQPDHLERLYRKMIDAGARPATAHQVHRTMRTALGEAVRRRQVAQNAAALARPPRVEQEDIEPYTIEEVRLILQAAAEGRNAARWAVALALGLRQGEVLGLHWPDIDLDAEIIRIRTNRLRPEYEHGCKVRCGKKAGWCPERVQVTPDDGPPKSKAGRRRVGLPPALVELLASHREEQDRERAIAGSLWVETDRVFTNELGEAIKPNSDYHAWKALLQRAGVRDARLHDARHTAATVLLVLGVPERTVMGIMGWSSTGMAARYQHVSDPIRHSVAKLVDGLIWASDE</sequence>
<reference evidence="9" key="1">
    <citation type="journal article" date="2019" name="Int. J. Syst. Evol. Microbiol.">
        <title>The Global Catalogue of Microorganisms (GCM) 10K type strain sequencing project: providing services to taxonomists for standard genome sequencing and annotation.</title>
        <authorList>
            <consortium name="The Broad Institute Genomics Platform"/>
            <consortium name="The Broad Institute Genome Sequencing Center for Infectious Disease"/>
            <person name="Wu L."/>
            <person name="Ma J."/>
        </authorList>
    </citation>
    <scope>NUCLEOTIDE SEQUENCE [LARGE SCALE GENOMIC DNA]</scope>
    <source>
        <strain evidence="9">JCM 16548</strain>
    </source>
</reference>